<dbReference type="KEGG" id="tfa:BW733_17795"/>
<organism evidence="1 2">
    <name type="scientific">Tessaracoccus flavescens</name>
    <dbReference type="NCBI Taxonomy" id="399497"/>
    <lineage>
        <taxon>Bacteria</taxon>
        <taxon>Bacillati</taxon>
        <taxon>Actinomycetota</taxon>
        <taxon>Actinomycetes</taxon>
        <taxon>Propionibacteriales</taxon>
        <taxon>Propionibacteriaceae</taxon>
        <taxon>Tessaracoccus</taxon>
    </lineage>
</organism>
<protein>
    <submittedName>
        <fullName evidence="1">Uncharacterized protein</fullName>
    </submittedName>
</protein>
<evidence type="ECO:0000313" key="2">
    <source>
        <dbReference type="Proteomes" id="UP000188235"/>
    </source>
</evidence>
<dbReference type="OrthoDB" id="3260622at2"/>
<dbReference type="AlphaFoldDB" id="A0A1Q2D2X0"/>
<dbReference type="RefSeq" id="WP_077353196.1">
    <property type="nucleotide sequence ID" value="NZ_CP019608.1"/>
</dbReference>
<keyword evidence="2" id="KW-1185">Reference proteome</keyword>
<geneLocation type="plasmid" evidence="1">
    <name>unnamed</name>
</geneLocation>
<keyword evidence="1" id="KW-0614">Plasmid</keyword>
<gene>
    <name evidence="1" type="ORF">BW733_17795</name>
</gene>
<proteinExistence type="predicted"/>
<dbReference type="Proteomes" id="UP000188235">
    <property type="component" value="Plasmid unnamed"/>
</dbReference>
<name>A0A1Q2D2X0_9ACTN</name>
<reference evidence="1 2" key="1">
    <citation type="journal article" date="2008" name="Int. J. Syst. Evol. Microbiol.">
        <title>Tessaracoccus flavescens sp. nov., isolated from marine sediment.</title>
        <authorList>
            <person name="Lee D.W."/>
            <person name="Lee S.D."/>
        </authorList>
    </citation>
    <scope>NUCLEOTIDE SEQUENCE [LARGE SCALE GENOMIC DNA]</scope>
    <source>
        <strain evidence="1 2">SST-39T</strain>
        <plasmid evidence="2">Plasmid</plasmid>
    </source>
</reference>
<dbReference type="EMBL" id="CP019608">
    <property type="protein sequence ID" value="AQP52749.1"/>
    <property type="molecule type" value="Genomic_DNA"/>
</dbReference>
<sequence>MPYQGELLSITALLARSLAEPDQVSTDRSLRHDAASNALLGTRLLAQGEDLAEVWRLAVVQTLDDYTSALKRGGVELAQRVFGREPASTRSAEIDAAFASLAEYLAERDGWVVPEWASTASTVARWYPGVPGIFRGDADRESPPAFRRRGIFITDSSLARA</sequence>
<accession>A0A1Q2D2X0</accession>
<evidence type="ECO:0000313" key="1">
    <source>
        <dbReference type="EMBL" id="AQP52749.1"/>
    </source>
</evidence>